<protein>
    <submittedName>
        <fullName evidence="2">Uncharacterized protein</fullName>
    </submittedName>
</protein>
<sequence length="92" mass="10621">MSKMHEPGNGLSIRIHGLSSDFSGRADFGRHWLTTFRRFGSTYPFRRFPADALAQLRRSWFGPAESLMPVTHRSPTPIRFAEQRKTDQERTA</sequence>
<keyword evidence="3" id="KW-1185">Reference proteome</keyword>
<dbReference type="Proteomes" id="UP000785679">
    <property type="component" value="Unassembled WGS sequence"/>
</dbReference>
<feature type="compositionally biased region" description="Basic and acidic residues" evidence="1">
    <location>
        <begin position="81"/>
        <end position="92"/>
    </location>
</feature>
<organism evidence="2 3">
    <name type="scientific">Halteria grandinella</name>
    <dbReference type="NCBI Taxonomy" id="5974"/>
    <lineage>
        <taxon>Eukaryota</taxon>
        <taxon>Sar</taxon>
        <taxon>Alveolata</taxon>
        <taxon>Ciliophora</taxon>
        <taxon>Intramacronucleata</taxon>
        <taxon>Spirotrichea</taxon>
        <taxon>Stichotrichia</taxon>
        <taxon>Sporadotrichida</taxon>
        <taxon>Halteriidae</taxon>
        <taxon>Halteria</taxon>
    </lineage>
</organism>
<evidence type="ECO:0000313" key="3">
    <source>
        <dbReference type="Proteomes" id="UP000785679"/>
    </source>
</evidence>
<name>A0A8J8NB68_HALGN</name>
<gene>
    <name evidence="2" type="ORF">FGO68_gene13307</name>
</gene>
<dbReference type="EMBL" id="RRYP01029798">
    <property type="protein sequence ID" value="TNV71445.1"/>
    <property type="molecule type" value="Genomic_DNA"/>
</dbReference>
<accession>A0A8J8NB68</accession>
<evidence type="ECO:0000256" key="1">
    <source>
        <dbReference type="SAM" id="MobiDB-lite"/>
    </source>
</evidence>
<dbReference type="AlphaFoldDB" id="A0A8J8NB68"/>
<proteinExistence type="predicted"/>
<feature type="region of interest" description="Disordered" evidence="1">
    <location>
        <begin position="71"/>
        <end position="92"/>
    </location>
</feature>
<comment type="caution">
    <text evidence="2">The sequence shown here is derived from an EMBL/GenBank/DDBJ whole genome shotgun (WGS) entry which is preliminary data.</text>
</comment>
<reference evidence="2" key="1">
    <citation type="submission" date="2019-06" db="EMBL/GenBank/DDBJ databases">
        <authorList>
            <person name="Zheng W."/>
        </authorList>
    </citation>
    <scope>NUCLEOTIDE SEQUENCE</scope>
    <source>
        <strain evidence="2">QDHG01</strain>
    </source>
</reference>
<evidence type="ECO:0000313" key="2">
    <source>
        <dbReference type="EMBL" id="TNV71445.1"/>
    </source>
</evidence>